<reference evidence="1 2" key="1">
    <citation type="submission" date="2022-07" db="EMBL/GenBank/DDBJ databases">
        <title>Genome-wide signatures of adaptation to extreme environments.</title>
        <authorList>
            <person name="Cho C.H."/>
            <person name="Yoon H.S."/>
        </authorList>
    </citation>
    <scope>NUCLEOTIDE SEQUENCE [LARGE SCALE GENOMIC DNA]</scope>
    <source>
        <strain evidence="1 2">108.79 E11</strain>
    </source>
</reference>
<evidence type="ECO:0000313" key="2">
    <source>
        <dbReference type="Proteomes" id="UP001300502"/>
    </source>
</evidence>
<dbReference type="AlphaFoldDB" id="A0AAV9IIA6"/>
<sequence>MQFKRENCDQSKPILQVKGPDGFMFCNIESLRYVPDLVEDNKSFAIFEIIKPNSDCKLFFDIDKVQSEDEFEGILATILSAFNLERQRTYIWKCERPSKPLSFHVIFEDTRIEDFPIPRQSWVKTTFQVCGIAADPCVYSKYRAFRVPFSVKGSNDPYPFLPYGREMDKDDAYYSLVQSEKRGIFPLKTIRIGTRPLEAHLKKTDVTRGYVIQVEKNSGERKYVSFPDKASLLEFWEKRDRNDSYHEVIIRSPVFYMDLDHMESPKHVLAVIYRVMCFLEIPYNCRYVIYHCEKTGGYHVVFPQVIIEDYPISQSNNKLADCSGCVDLKVYENNSHFRLPYSGPKYYKMDGDEKETTIFLTDVNFNTAKYSVYMRKKRNSFCKKQRVEEDEGVAFPTDEQLQESIKKKFGIEVTVLRRQDKFVNLQIAGPYSCPFGKNHDRENPFLYVRGSKIYIKCRRCGQSTVLHAIKKNN</sequence>
<evidence type="ECO:0008006" key="3">
    <source>
        <dbReference type="Google" id="ProtNLM"/>
    </source>
</evidence>
<organism evidence="1 2">
    <name type="scientific">Galdieria yellowstonensis</name>
    <dbReference type="NCBI Taxonomy" id="3028027"/>
    <lineage>
        <taxon>Eukaryota</taxon>
        <taxon>Rhodophyta</taxon>
        <taxon>Bangiophyceae</taxon>
        <taxon>Galdieriales</taxon>
        <taxon>Galdieriaceae</taxon>
        <taxon>Galdieria</taxon>
    </lineage>
</organism>
<protein>
    <recommendedName>
        <fullName evidence="3">DNA primase</fullName>
    </recommendedName>
</protein>
<dbReference type="EMBL" id="JANCYU010000046">
    <property type="protein sequence ID" value="KAK4527006.1"/>
    <property type="molecule type" value="Genomic_DNA"/>
</dbReference>
<accession>A0AAV9IIA6</accession>
<gene>
    <name evidence="1" type="ORF">GAYE_SCF31G4927</name>
</gene>
<proteinExistence type="predicted"/>
<comment type="caution">
    <text evidence="1">The sequence shown here is derived from an EMBL/GenBank/DDBJ whole genome shotgun (WGS) entry which is preliminary data.</text>
</comment>
<evidence type="ECO:0000313" key="1">
    <source>
        <dbReference type="EMBL" id="KAK4527006.1"/>
    </source>
</evidence>
<keyword evidence="2" id="KW-1185">Reference proteome</keyword>
<dbReference type="Proteomes" id="UP001300502">
    <property type="component" value="Unassembled WGS sequence"/>
</dbReference>
<name>A0AAV9IIA6_9RHOD</name>